<keyword evidence="2" id="KW-1185">Reference proteome</keyword>
<evidence type="ECO:0008006" key="3">
    <source>
        <dbReference type="Google" id="ProtNLM"/>
    </source>
</evidence>
<reference evidence="1 2" key="1">
    <citation type="submission" date="2019-10" db="EMBL/GenBank/DDBJ databases">
        <title>Rubrobacter sp nov SCSIO 52915 isolated from a deep-sea sediment in the South China Sea.</title>
        <authorList>
            <person name="Chen R.W."/>
        </authorList>
    </citation>
    <scope>NUCLEOTIDE SEQUENCE [LARGE SCALE GENOMIC DNA]</scope>
    <source>
        <strain evidence="1 2">SCSIO 52915</strain>
    </source>
</reference>
<evidence type="ECO:0000313" key="2">
    <source>
        <dbReference type="Proteomes" id="UP000502706"/>
    </source>
</evidence>
<dbReference type="KEGG" id="rmar:GBA65_14820"/>
<organism evidence="1 2">
    <name type="scientific">Rubrobacter marinus</name>
    <dbReference type="NCBI Taxonomy" id="2653852"/>
    <lineage>
        <taxon>Bacteria</taxon>
        <taxon>Bacillati</taxon>
        <taxon>Actinomycetota</taxon>
        <taxon>Rubrobacteria</taxon>
        <taxon>Rubrobacterales</taxon>
        <taxon>Rubrobacteraceae</taxon>
        <taxon>Rubrobacter</taxon>
    </lineage>
</organism>
<dbReference type="Gene3D" id="1.10.530.10">
    <property type="match status" value="1"/>
</dbReference>
<sequence>MAVITPPVTPRWPIISAPPEAVAAAALDPKQQANAKKIDDFFAANGKDWGAYGPLGKDLIEVARQLVLDPALGAGVVQRESWGRNIFGCDHGSRWTNVPPFCNVPVTKGRVKQLIDNYNAPPPGVGANGVGVPQITSMPYVLHAEKIGGAHVPRNQMIAGFTSLRDRINNLGYADGLAAYNAGEGNLAAGRAYAASVMALHEEWKARLGQQVPDSGKILPRPSDLHSPGSGAYVNAHPTHYNWRPDVYDLVVKYLNHPKLKGKIWINTYRDHPPGWGLDAVSFDVWAWAGRGFDIGHALRKQVFDVVFNDPAGPKIRWLISGGALWSSAGGWEPWDPPEDGSDPGHWRHSHWTFW</sequence>
<gene>
    <name evidence="1" type="ORF">GBA65_14820</name>
</gene>
<accession>A0A6G8PZB6</accession>
<dbReference type="EMBL" id="CP045121">
    <property type="protein sequence ID" value="QIN79579.1"/>
    <property type="molecule type" value="Genomic_DNA"/>
</dbReference>
<protein>
    <recommendedName>
        <fullName evidence="3">Transglycosylase SLT domain-containing protein</fullName>
    </recommendedName>
</protein>
<proteinExistence type="predicted"/>
<dbReference type="AlphaFoldDB" id="A0A6G8PZB6"/>
<name>A0A6G8PZB6_9ACTN</name>
<dbReference type="Proteomes" id="UP000502706">
    <property type="component" value="Chromosome"/>
</dbReference>
<dbReference type="RefSeq" id="WP_166397249.1">
    <property type="nucleotide sequence ID" value="NZ_CP045121.1"/>
</dbReference>
<evidence type="ECO:0000313" key="1">
    <source>
        <dbReference type="EMBL" id="QIN79579.1"/>
    </source>
</evidence>